<reference evidence="6" key="1">
    <citation type="journal article" date="2023" name="G3 (Bethesda)">
        <title>Whole genome assemblies of Zophobas morio and Tenebrio molitor.</title>
        <authorList>
            <person name="Kaur S."/>
            <person name="Stinson S.A."/>
            <person name="diCenzo G.C."/>
        </authorList>
    </citation>
    <scope>NUCLEOTIDE SEQUENCE</scope>
    <source>
        <strain evidence="6">QUZm001</strain>
    </source>
</reference>
<evidence type="ECO:0000313" key="7">
    <source>
        <dbReference type="Proteomes" id="UP001168821"/>
    </source>
</evidence>
<dbReference type="GO" id="GO:0052689">
    <property type="term" value="F:carboxylic ester hydrolase activity"/>
    <property type="evidence" value="ECO:0007669"/>
    <property type="project" value="UniProtKB-KW"/>
</dbReference>
<dbReference type="EMBL" id="JALNTZ010000006">
    <property type="protein sequence ID" value="KAJ3650163.1"/>
    <property type="molecule type" value="Genomic_DNA"/>
</dbReference>
<evidence type="ECO:0000259" key="5">
    <source>
        <dbReference type="Pfam" id="PF00135"/>
    </source>
</evidence>
<gene>
    <name evidence="6" type="ORF">Zmor_021867</name>
</gene>
<accession>A0AA38I675</accession>
<keyword evidence="4" id="KW-0325">Glycoprotein</keyword>
<keyword evidence="2" id="KW-0719">Serine esterase</keyword>
<proteinExistence type="inferred from homology"/>
<dbReference type="InterPro" id="IPR002018">
    <property type="entry name" value="CarbesteraseB"/>
</dbReference>
<dbReference type="InterPro" id="IPR029058">
    <property type="entry name" value="AB_hydrolase_fold"/>
</dbReference>
<evidence type="ECO:0000313" key="6">
    <source>
        <dbReference type="EMBL" id="KAJ3650163.1"/>
    </source>
</evidence>
<feature type="domain" description="Carboxylesterase type B" evidence="5">
    <location>
        <begin position="4"/>
        <end position="556"/>
    </location>
</feature>
<dbReference type="SUPFAM" id="SSF53474">
    <property type="entry name" value="alpha/beta-Hydrolases"/>
    <property type="match status" value="1"/>
</dbReference>
<dbReference type="Gene3D" id="3.40.50.1820">
    <property type="entry name" value="alpha/beta hydrolase"/>
    <property type="match status" value="1"/>
</dbReference>
<evidence type="ECO:0000256" key="3">
    <source>
        <dbReference type="ARBA" id="ARBA00022801"/>
    </source>
</evidence>
<evidence type="ECO:0000256" key="2">
    <source>
        <dbReference type="ARBA" id="ARBA00022487"/>
    </source>
</evidence>
<comment type="caution">
    <text evidence="6">The sequence shown here is derived from an EMBL/GenBank/DDBJ whole genome shotgun (WGS) entry which is preliminary data.</text>
</comment>
<keyword evidence="7" id="KW-1185">Reference proteome</keyword>
<dbReference type="Pfam" id="PF00135">
    <property type="entry name" value="COesterase"/>
    <property type="match status" value="1"/>
</dbReference>
<organism evidence="6 7">
    <name type="scientific">Zophobas morio</name>
    <dbReference type="NCBI Taxonomy" id="2755281"/>
    <lineage>
        <taxon>Eukaryota</taxon>
        <taxon>Metazoa</taxon>
        <taxon>Ecdysozoa</taxon>
        <taxon>Arthropoda</taxon>
        <taxon>Hexapoda</taxon>
        <taxon>Insecta</taxon>
        <taxon>Pterygota</taxon>
        <taxon>Neoptera</taxon>
        <taxon>Endopterygota</taxon>
        <taxon>Coleoptera</taxon>
        <taxon>Polyphaga</taxon>
        <taxon>Cucujiformia</taxon>
        <taxon>Tenebrionidae</taxon>
        <taxon>Zophobas</taxon>
    </lineage>
</organism>
<dbReference type="PANTHER" id="PTHR43142">
    <property type="entry name" value="CARBOXYLIC ESTER HYDROLASE"/>
    <property type="match status" value="1"/>
</dbReference>
<comment type="similarity">
    <text evidence="1">Belongs to the type-B carboxylesterase/lipase family.</text>
</comment>
<dbReference type="Proteomes" id="UP001168821">
    <property type="component" value="Unassembled WGS sequence"/>
</dbReference>
<dbReference type="PANTHER" id="PTHR43142:SF1">
    <property type="entry name" value="CARBOXYLIC ESTER HYDROLASE"/>
    <property type="match status" value="1"/>
</dbReference>
<protein>
    <recommendedName>
        <fullName evidence="5">Carboxylesterase type B domain-containing protein</fullName>
    </recommendedName>
</protein>
<sequence length="562" mass="64147">MTIPLVTLQDGKLKGQISTDFLGGKYYSFLGIPYAKAPIKNLRFKAPVPVEPWTGIRDATREGPECPSYHSLFTYYVGSEDNCLNLNVYTKHLSCNSTSLKPVMVWIHGGAFLRGSNRSEMFSPDYLITEDIVLVCINYRLGILGFLSLEDSSLEVPGNAGLKDMVLALQWVQKNIQQFCGDPNNVTIFGESAGSAAVHYLLLSPLSKGLFHKAIAQSGCSLNSWAKGCTNGILAAKNLGYEEKDERKILEYLMNVPARKMVEAQGKILDPFTVATIRPFGPVVEKYGKGAFLCEDPINVIKSGKFHQVPLIMGYTSREGMLFVFLNELKFGRQRKNFEEEIFFDRKVNMDSRASEQCALAIKKFYKQEEDQPEKEIDAFYLLRTDNLFLYGIHNCVSQQKLVSQAPIYFYRMTLETVNNHVKEICSSKHVYILMVLYFLISKLGDGFIKNFLLKLTKLIPQNKRTGTCHGDDLYYLFRTCMNEKFDDGDENNTYIMRFVRLWVNFARTGDPTPDKNDPLIEIKWTPVNRNENCLLNIDKELKMLLDPDLERVKFWADLFKE</sequence>
<name>A0AA38I675_9CUCU</name>
<keyword evidence="3" id="KW-0378">Hydrolase</keyword>
<evidence type="ECO:0000256" key="1">
    <source>
        <dbReference type="ARBA" id="ARBA00005964"/>
    </source>
</evidence>
<dbReference type="AlphaFoldDB" id="A0AA38I675"/>
<evidence type="ECO:0000256" key="4">
    <source>
        <dbReference type="ARBA" id="ARBA00023180"/>
    </source>
</evidence>